<gene>
    <name evidence="4" type="ORF">M9Y10_046059</name>
</gene>
<evidence type="ECO:0000256" key="2">
    <source>
        <dbReference type="SAM" id="Coils"/>
    </source>
</evidence>
<feature type="repeat" description="RCC1" evidence="1">
    <location>
        <begin position="75"/>
        <end position="124"/>
    </location>
</feature>
<dbReference type="PANTHER" id="PTHR45982:SF1">
    <property type="entry name" value="REGULATOR OF CHROMOSOME CONDENSATION"/>
    <property type="match status" value="1"/>
</dbReference>
<dbReference type="Gene3D" id="1.10.510.10">
    <property type="entry name" value="Transferase(Phosphotransferase) domain 1"/>
    <property type="match status" value="1"/>
</dbReference>
<feature type="domain" description="Protein kinase" evidence="3">
    <location>
        <begin position="474"/>
        <end position="745"/>
    </location>
</feature>
<dbReference type="PROSITE" id="PS50011">
    <property type="entry name" value="PROTEIN_KINASE_DOM"/>
    <property type="match status" value="1"/>
</dbReference>
<feature type="repeat" description="RCC1" evidence="1">
    <location>
        <begin position="265"/>
        <end position="318"/>
    </location>
</feature>
<dbReference type="InterPro" id="IPR051553">
    <property type="entry name" value="Ran_GTPase-activating"/>
</dbReference>
<accession>A0ABR2JX13</accession>
<dbReference type="InterPro" id="IPR000719">
    <property type="entry name" value="Prot_kinase_dom"/>
</dbReference>
<dbReference type="Proteomes" id="UP001470230">
    <property type="component" value="Unassembled WGS sequence"/>
</dbReference>
<evidence type="ECO:0000313" key="4">
    <source>
        <dbReference type="EMBL" id="KAK8883409.1"/>
    </source>
</evidence>
<protein>
    <recommendedName>
        <fullName evidence="3">Protein kinase domain-containing protein</fullName>
    </recommendedName>
</protein>
<feature type="repeat" description="RCC1" evidence="1">
    <location>
        <begin position="319"/>
        <end position="368"/>
    </location>
</feature>
<comment type="caution">
    <text evidence="4">The sequence shown here is derived from an EMBL/GenBank/DDBJ whole genome shotgun (WGS) entry which is preliminary data.</text>
</comment>
<dbReference type="Pfam" id="PF13540">
    <property type="entry name" value="RCC1_2"/>
    <property type="match status" value="1"/>
</dbReference>
<dbReference type="SUPFAM" id="SSF50985">
    <property type="entry name" value="RCC1/BLIP-II"/>
    <property type="match status" value="1"/>
</dbReference>
<feature type="coiled-coil region" evidence="2">
    <location>
        <begin position="399"/>
        <end position="447"/>
    </location>
</feature>
<name>A0ABR2JX13_9EUKA</name>
<dbReference type="Gene3D" id="2.130.10.30">
    <property type="entry name" value="Regulator of chromosome condensation 1/beta-lactamase-inhibitor protein II"/>
    <property type="match status" value="2"/>
</dbReference>
<keyword evidence="5" id="KW-1185">Reference proteome</keyword>
<evidence type="ECO:0000256" key="1">
    <source>
        <dbReference type="PROSITE-ProRule" id="PRU00235"/>
    </source>
</evidence>
<dbReference type="Pfam" id="PF00415">
    <property type="entry name" value="RCC1"/>
    <property type="match status" value="2"/>
</dbReference>
<proteinExistence type="predicted"/>
<dbReference type="EMBL" id="JAPFFF010000009">
    <property type="protein sequence ID" value="KAK8883409.1"/>
    <property type="molecule type" value="Genomic_DNA"/>
</dbReference>
<dbReference type="PROSITE" id="PS50012">
    <property type="entry name" value="RCC1_3"/>
    <property type="match status" value="3"/>
</dbReference>
<organism evidence="4 5">
    <name type="scientific">Tritrichomonas musculus</name>
    <dbReference type="NCBI Taxonomy" id="1915356"/>
    <lineage>
        <taxon>Eukaryota</taxon>
        <taxon>Metamonada</taxon>
        <taxon>Parabasalia</taxon>
        <taxon>Tritrichomonadida</taxon>
        <taxon>Tritrichomonadidae</taxon>
        <taxon>Tritrichomonas</taxon>
    </lineage>
</organism>
<dbReference type="Pfam" id="PF07714">
    <property type="entry name" value="PK_Tyr_Ser-Thr"/>
    <property type="match status" value="1"/>
</dbReference>
<dbReference type="SUPFAM" id="SSF56112">
    <property type="entry name" value="Protein kinase-like (PK-like)"/>
    <property type="match status" value="1"/>
</dbReference>
<keyword evidence="2" id="KW-0175">Coiled coil</keyword>
<dbReference type="InterPro" id="IPR000408">
    <property type="entry name" value="Reg_chr_condens"/>
</dbReference>
<sequence>MDSLTSTPHSVSLYSAGQNNCFQLGRGGDCKDPGLVKIADYGELSSNSSTKYLDLSNISSISCGNGFTLAVLRDGTAYGWGYNENGCLSFSDRKEKNTPKKIDCVTDIKMASCGDSATVFLSHNNENNSKKYGVYMTDDSKGLIKIDNDLKEEIEYVCCSCSQLVWMIGKSGAIYKYTHNSDGSNDESNQDNVLIFSNPNIKAKKITAGSGFAVIINENDNDELYGFGKMTDQSDSFVKVESMSGHPIEKVVSFNEHCIALTKDHRVFVWGKGTFGCLGLGNSIKNTDNKFLEIESLRDKEIIDIGAGNSYSCFVSSNGDLYSCGLSKDGRTMMGDTNDRKIPEKSKKVNNVKKVFCGSSHTIIACYSDNVKDTQNSTGDSSKNYSQTDSNEGIDFLTLEQMRTEVEELRKENRIIKEENYRLRSANLSLEAENNELQKTLAKVTKKKIVEGCMSDAEYSNPIKMFNVKEISKMKKLQQTNDNQFSEEFKVESTTNYTVQYLKIFNNEPKKFKHYLNQHSQVLTTLHPCINRVIGYSFNFNNQDKETTNSSIPCIVTESQEKTLESLFSNKDNNILNNTEKAQIITEIILGMRYLHSMNISHKNINPTSILMTNSGNHIKIADIGLSEYNTNTSFISPELSEKMKVGKETMDGQSVSKNSKIEFDKKCDIFAFGSLLYYILSDGVVPKIDQVPDEIFIKDDKNRFNDVAKEIIQMCWIPDNENNNNDSAKRRPEFSEIFDKLKYINFQISKDVCAAVIEKTVFDIEYFEQKQAQIKQRHQLLKLNKNSNQNQNVNQVQIQKDDQEGINNKNNENNGFYPIMPPSFPFDGELPAVSPRIHIRKPPVFRPIAGKTSK</sequence>
<evidence type="ECO:0000313" key="5">
    <source>
        <dbReference type="Proteomes" id="UP001470230"/>
    </source>
</evidence>
<dbReference type="InterPro" id="IPR001245">
    <property type="entry name" value="Ser-Thr/Tyr_kinase_cat_dom"/>
</dbReference>
<reference evidence="4 5" key="1">
    <citation type="submission" date="2024-04" db="EMBL/GenBank/DDBJ databases">
        <title>Tritrichomonas musculus Genome.</title>
        <authorList>
            <person name="Alves-Ferreira E."/>
            <person name="Grigg M."/>
            <person name="Lorenzi H."/>
            <person name="Galac M."/>
        </authorList>
    </citation>
    <scope>NUCLEOTIDE SEQUENCE [LARGE SCALE GENOMIC DNA]</scope>
    <source>
        <strain evidence="4 5">EAF2021</strain>
    </source>
</reference>
<dbReference type="InterPro" id="IPR009091">
    <property type="entry name" value="RCC1/BLIP-II"/>
</dbReference>
<evidence type="ECO:0000259" key="3">
    <source>
        <dbReference type="PROSITE" id="PS50011"/>
    </source>
</evidence>
<dbReference type="PANTHER" id="PTHR45982">
    <property type="entry name" value="REGULATOR OF CHROMOSOME CONDENSATION"/>
    <property type="match status" value="1"/>
</dbReference>
<dbReference type="InterPro" id="IPR011009">
    <property type="entry name" value="Kinase-like_dom_sf"/>
</dbReference>